<accession>G2GXB4</accession>
<feature type="non-terminal residue" evidence="2">
    <location>
        <position position="393"/>
    </location>
</feature>
<name>G2GXB4_9ENTR</name>
<dbReference type="InterPro" id="IPR024079">
    <property type="entry name" value="MetalloPept_cat_dom_sf"/>
</dbReference>
<reference evidence="2 3" key="1">
    <citation type="journal article" date="2012" name="Genome Res.">
        <title>Genomic basis of endosymbiont-conferred protection against an insect parasitoid.</title>
        <authorList>
            <person name="Hansen A.K."/>
            <person name="Vorburger C."/>
            <person name="Moran N.A."/>
        </authorList>
    </citation>
    <scope>NUCLEOTIDE SEQUENCE [LARGE SCALE GENOMIC DNA]</scope>
    <source>
        <strain evidence="3">R5.15</strain>
    </source>
</reference>
<keyword evidence="3" id="KW-1185">Reference proteome</keyword>
<dbReference type="Pfam" id="PF03272">
    <property type="entry name" value="Mucin_bdg"/>
    <property type="match status" value="1"/>
</dbReference>
<evidence type="ECO:0000313" key="3">
    <source>
        <dbReference type="Proteomes" id="UP000004116"/>
    </source>
</evidence>
<comment type="caution">
    <text evidence="2">The sequence shown here is derived from an EMBL/GenBank/DDBJ whole genome shotgun (WGS) entry which is preliminary data.</text>
</comment>
<proteinExistence type="predicted"/>
<dbReference type="InterPro" id="IPR006026">
    <property type="entry name" value="Peptidase_Metallo"/>
</dbReference>
<feature type="domain" description="Peptidase metallopeptidase" evidence="1">
    <location>
        <begin position="73"/>
        <end position="224"/>
    </location>
</feature>
<dbReference type="InterPro" id="IPR004954">
    <property type="entry name" value="Mucin-bd"/>
</dbReference>
<dbReference type="RefSeq" id="WP_006706091.1">
    <property type="nucleotide sequence ID" value="NZ_AGCA01000084.1"/>
</dbReference>
<dbReference type="GO" id="GO:0008237">
    <property type="term" value="F:metallopeptidase activity"/>
    <property type="evidence" value="ECO:0007669"/>
    <property type="project" value="InterPro"/>
</dbReference>
<evidence type="ECO:0000313" key="2">
    <source>
        <dbReference type="EMBL" id="EGY29615.1"/>
    </source>
</evidence>
<dbReference type="EMBL" id="AGCA01000084">
    <property type="protein sequence ID" value="EGY29615.1"/>
    <property type="molecule type" value="Genomic_DNA"/>
</dbReference>
<dbReference type="GO" id="GO:0006508">
    <property type="term" value="P:proteolysis"/>
    <property type="evidence" value="ECO:0007669"/>
    <property type="project" value="InterPro"/>
</dbReference>
<dbReference type="SUPFAM" id="SSF55486">
    <property type="entry name" value="Metalloproteases ('zincins'), catalytic domain"/>
    <property type="match status" value="1"/>
</dbReference>
<evidence type="ECO:0000259" key="1">
    <source>
        <dbReference type="SMART" id="SM00235"/>
    </source>
</evidence>
<sequence>MDRTNVMNIMEEPDNRISDVGLATSTEQKQAIAQSVLDEELATQLIHTAIAAQLISGLQPNKLADKESEVTFRYLTPRYHDVVQQIKKPIFHTGLTTFSLLQREITQSILDEIAEKTGLEFRLVEGDEPADLVFGNFHAPTNSLGGFVNLTTVPSKDSEIWMNAKPELLRAPEMFKYILVHEMGHALGLNHSLSLNPGTVMSYNRSPRGLQVADFLALWSLHGRDSNPQSEERIRAGEQARAKMWVRIREEIMPGGYWDNYWAKLFLSARFTDIAYVAIDEIHSMLYVDVYGGATGIHDYFKDKTYAEIRIRNNAGKVIFEKEIKGTEMVSSREDIPFTEGYQLEIYHAEAETGLMPTSGVLDGLVPNAKTNRFIMTKTGLKRLIPAHQMTLL</sequence>
<dbReference type="OrthoDB" id="223957at2"/>
<dbReference type="SMART" id="SM00235">
    <property type="entry name" value="ZnMc"/>
    <property type="match status" value="1"/>
</dbReference>
<dbReference type="Proteomes" id="UP000004116">
    <property type="component" value="Unassembled WGS sequence"/>
</dbReference>
<protein>
    <submittedName>
        <fullName evidence="2">Viral enhancin protein</fullName>
    </submittedName>
</protein>
<dbReference type="AlphaFoldDB" id="G2GXB4"/>
<dbReference type="Gene3D" id="3.40.390.10">
    <property type="entry name" value="Collagenase (Catalytic Domain)"/>
    <property type="match status" value="1"/>
</dbReference>
<gene>
    <name evidence="2" type="ORF">Rin_00004030</name>
</gene>
<organism evidence="2 3">
    <name type="scientific">Candidatus Regiella insecticola 5.15</name>
    <dbReference type="NCBI Taxonomy" id="1005043"/>
    <lineage>
        <taxon>Bacteria</taxon>
        <taxon>Pseudomonadati</taxon>
        <taxon>Pseudomonadota</taxon>
        <taxon>Gammaproteobacteria</taxon>
        <taxon>Enterobacterales</taxon>
        <taxon>Enterobacteriaceae</taxon>
        <taxon>aphid secondary symbionts</taxon>
        <taxon>Candidatus Regiella</taxon>
    </lineage>
</organism>
<dbReference type="GO" id="GO:0008270">
    <property type="term" value="F:zinc ion binding"/>
    <property type="evidence" value="ECO:0007669"/>
    <property type="project" value="InterPro"/>
</dbReference>